<evidence type="ECO:0000256" key="1">
    <source>
        <dbReference type="SAM" id="Phobius"/>
    </source>
</evidence>
<name>A0A2T8HQP9_9RHOB</name>
<accession>A0A2T8HQP9</accession>
<keyword evidence="3" id="KW-1185">Reference proteome</keyword>
<feature type="transmembrane region" description="Helical" evidence="1">
    <location>
        <begin position="124"/>
        <end position="142"/>
    </location>
</feature>
<dbReference type="AlphaFoldDB" id="A0A2T8HQP9"/>
<feature type="transmembrane region" description="Helical" evidence="1">
    <location>
        <begin position="73"/>
        <end position="95"/>
    </location>
</feature>
<evidence type="ECO:0000313" key="2">
    <source>
        <dbReference type="EMBL" id="PVH27733.1"/>
    </source>
</evidence>
<reference evidence="2 3" key="1">
    <citation type="submission" date="2018-04" db="EMBL/GenBank/DDBJ databases">
        <title>Pararhodobacter oceanense sp. nov., isolated from marine intertidal sediment.</title>
        <authorList>
            <person name="Wang X.-L."/>
            <person name="Du Z.-J."/>
        </authorList>
    </citation>
    <scope>NUCLEOTIDE SEQUENCE [LARGE SCALE GENOMIC DNA]</scope>
    <source>
        <strain evidence="2 3">AM505</strain>
    </source>
</reference>
<evidence type="ECO:0000313" key="3">
    <source>
        <dbReference type="Proteomes" id="UP000245911"/>
    </source>
</evidence>
<gene>
    <name evidence="2" type="ORF">DDE20_15610</name>
</gene>
<organism evidence="2 3">
    <name type="scientific">Pararhodobacter oceanensis</name>
    <dbReference type="NCBI Taxonomy" id="2172121"/>
    <lineage>
        <taxon>Bacteria</taxon>
        <taxon>Pseudomonadati</taxon>
        <taxon>Pseudomonadota</taxon>
        <taxon>Alphaproteobacteria</taxon>
        <taxon>Rhodobacterales</taxon>
        <taxon>Paracoccaceae</taxon>
        <taxon>Pararhodobacter</taxon>
    </lineage>
</organism>
<proteinExistence type="predicted"/>
<feature type="transmembrane region" description="Helical" evidence="1">
    <location>
        <begin position="187"/>
        <end position="210"/>
    </location>
</feature>
<dbReference type="InterPro" id="IPR049500">
    <property type="entry name" value="Peptidase_M50B-like"/>
</dbReference>
<protein>
    <recommendedName>
        <fullName evidence="4">M50 family peptidase</fullName>
    </recommendedName>
</protein>
<dbReference type="PANTHER" id="PTHR33979">
    <property type="entry name" value="OS02G0221600 PROTEIN"/>
    <property type="match status" value="1"/>
</dbReference>
<keyword evidence="1" id="KW-1133">Transmembrane helix</keyword>
<dbReference type="OrthoDB" id="5381474at2"/>
<dbReference type="PANTHER" id="PTHR33979:SF2">
    <property type="entry name" value="PEPTIDASE M50B-LIKE-DOMAIN-CONTAINING PROTEIN"/>
    <property type="match status" value="1"/>
</dbReference>
<feature type="transmembrane region" description="Helical" evidence="1">
    <location>
        <begin position="149"/>
        <end position="167"/>
    </location>
</feature>
<dbReference type="Proteomes" id="UP000245911">
    <property type="component" value="Unassembled WGS sequence"/>
</dbReference>
<feature type="transmembrane region" description="Helical" evidence="1">
    <location>
        <begin position="102"/>
        <end position="118"/>
    </location>
</feature>
<dbReference type="Pfam" id="PF13398">
    <property type="entry name" value="Peptidase_M50B"/>
    <property type="match status" value="1"/>
</dbReference>
<keyword evidence="1" id="KW-0812">Transmembrane</keyword>
<keyword evidence="1" id="KW-0472">Membrane</keyword>
<dbReference type="EMBL" id="QDKM01000009">
    <property type="protein sequence ID" value="PVH27733.1"/>
    <property type="molecule type" value="Genomic_DNA"/>
</dbReference>
<comment type="caution">
    <text evidence="2">The sequence shown here is derived from an EMBL/GenBank/DDBJ whole genome shotgun (WGS) entry which is preliminary data.</text>
</comment>
<evidence type="ECO:0008006" key="4">
    <source>
        <dbReference type="Google" id="ProtNLM"/>
    </source>
</evidence>
<sequence length="228" mass="25271">MQMIKSHWQLILLTALVFLLWDTPAVFPLKLLVVFLHELSHGGAAIATGGTIERISVSAQQGGTALTRGGNGFLILSAGYLGSLFLGMALLWVALRTRWDRVVVMGFGFLTLLVALLYVREAFALLFCGVAGFGMLAIGRYLSIEINDMVLRLIGLTSVLYVPYDIFDDTIRRSGERSDAYMLAAQYGGPTVLWGALWLLLSLAVIYWGLRRGIGRNSNLSFRRIRRR</sequence>